<comment type="caution">
    <text evidence="6">The sequence shown here is derived from an EMBL/GenBank/DDBJ whole genome shotgun (WGS) entry which is preliminary data.</text>
</comment>
<evidence type="ECO:0000313" key="7">
    <source>
        <dbReference type="Proteomes" id="UP001373714"/>
    </source>
</evidence>
<dbReference type="Proteomes" id="UP001373714">
    <property type="component" value="Unassembled WGS sequence"/>
</dbReference>
<evidence type="ECO:0000313" key="6">
    <source>
        <dbReference type="EMBL" id="KAK6335884.1"/>
    </source>
</evidence>
<evidence type="ECO:0000256" key="2">
    <source>
        <dbReference type="ARBA" id="ARBA00022723"/>
    </source>
</evidence>
<protein>
    <recommendedName>
        <fullName evidence="5">Xylanolytic transcriptional activator regulatory domain-containing protein</fullName>
    </recommendedName>
</protein>
<dbReference type="GO" id="GO:0008270">
    <property type="term" value="F:zinc ion binding"/>
    <property type="evidence" value="ECO:0007669"/>
    <property type="project" value="InterPro"/>
</dbReference>
<comment type="subcellular location">
    <subcellularLocation>
        <location evidence="1">Nucleus</location>
    </subcellularLocation>
</comment>
<gene>
    <name evidence="6" type="ORF">TWF730_003258</name>
</gene>
<dbReference type="PANTHER" id="PTHR31001">
    <property type="entry name" value="UNCHARACTERIZED TRANSCRIPTIONAL REGULATORY PROTEIN"/>
    <property type="match status" value="1"/>
</dbReference>
<keyword evidence="7" id="KW-1185">Reference proteome</keyword>
<keyword evidence="2" id="KW-0479">Metal-binding</keyword>
<dbReference type="SMART" id="SM00906">
    <property type="entry name" value="Fungal_trans"/>
    <property type="match status" value="1"/>
</dbReference>
<organism evidence="6 7">
    <name type="scientific">Orbilia blumenaviensis</name>
    <dbReference type="NCBI Taxonomy" id="1796055"/>
    <lineage>
        <taxon>Eukaryota</taxon>
        <taxon>Fungi</taxon>
        <taxon>Dikarya</taxon>
        <taxon>Ascomycota</taxon>
        <taxon>Pezizomycotina</taxon>
        <taxon>Orbiliomycetes</taxon>
        <taxon>Orbiliales</taxon>
        <taxon>Orbiliaceae</taxon>
        <taxon>Orbilia</taxon>
    </lineage>
</organism>
<dbReference type="EMBL" id="JAVHNS010000014">
    <property type="protein sequence ID" value="KAK6335884.1"/>
    <property type="molecule type" value="Genomic_DNA"/>
</dbReference>
<dbReference type="InterPro" id="IPR050613">
    <property type="entry name" value="Sec_Metabolite_Reg"/>
</dbReference>
<name>A0AAV9U4R5_9PEZI</name>
<feature type="domain" description="Xylanolytic transcriptional activator regulatory" evidence="5">
    <location>
        <begin position="262"/>
        <end position="338"/>
    </location>
</feature>
<accession>A0AAV9U4R5</accession>
<dbReference type="GO" id="GO:0003677">
    <property type="term" value="F:DNA binding"/>
    <property type="evidence" value="ECO:0007669"/>
    <property type="project" value="InterPro"/>
</dbReference>
<reference evidence="6 7" key="1">
    <citation type="submission" date="2019-10" db="EMBL/GenBank/DDBJ databases">
        <authorList>
            <person name="Palmer J.M."/>
        </authorList>
    </citation>
    <scope>NUCLEOTIDE SEQUENCE [LARGE SCALE GENOMIC DNA]</scope>
    <source>
        <strain evidence="6 7">TWF730</strain>
    </source>
</reference>
<dbReference type="InterPro" id="IPR007219">
    <property type="entry name" value="XnlR_reg_dom"/>
</dbReference>
<dbReference type="AlphaFoldDB" id="A0AAV9U4R5"/>
<evidence type="ECO:0000259" key="5">
    <source>
        <dbReference type="SMART" id="SM00906"/>
    </source>
</evidence>
<feature type="region of interest" description="Disordered" evidence="4">
    <location>
        <begin position="556"/>
        <end position="582"/>
    </location>
</feature>
<dbReference type="GO" id="GO:0006351">
    <property type="term" value="P:DNA-templated transcription"/>
    <property type="evidence" value="ECO:0007669"/>
    <property type="project" value="InterPro"/>
</dbReference>
<sequence length="618" mass="70465">MVSQLGSQVESAVIEEMPNIDTDGAPVAPLLTMDDPIQVETPPVSLNSLSEQTKSSIPQEPGSLIIESNGNLVVGDRFWTIFCGEVERIFEASRGPEPYSFEIHNDPSPESDPQSRSHINYYNFLLRQADAATQYDLVHPHPSQMLLLWQTYVDDIDPFIKIIHVPSITRIIRDLRGQYHSLKPAAEALIFAISTAALSISSEEDIFHHFSVKKQNLFSRYRSYTEKALEKAEILTSNDIEAAQALAIYIYTLRTVDTKDITWALTGLLVRIALRLGLHSDTKGIAGLTVLEQELKRRIWWQICLTDSASNFGISGISQFLISESMFDTPMPSNIDDADINNTTVNTPSTESRRTDLNIFRIRCEIWRLSRRLQYLITAQKGPRQTIPTEDPILFFRNSRSYITESYLRHLRSDIALDCFVNAMIELFFAKIELRLLETRLASLEEVSPIVKSKSGAVDDLFTPALSVLSHTYSLQNEPEWRVWQWHIQDRAPPYHALSIILNIICHRHWESRFEQALVLASNVIATIPAGTPPHQRFAQLLAVAKSRISLLTRTVEPSNQPGPNPLHPDQSLTPDEQEPTQMDDFDFTMFEDFEMPTDCELWVDTVNTFEQWDFMWM</sequence>
<dbReference type="Pfam" id="PF04082">
    <property type="entry name" value="Fungal_trans"/>
    <property type="match status" value="1"/>
</dbReference>
<proteinExistence type="predicted"/>
<dbReference type="PANTHER" id="PTHR31001:SF50">
    <property type="entry name" value="ZN(II)2CYS6 TRANSCRIPTION FACTOR (EUROFUNG)"/>
    <property type="match status" value="1"/>
</dbReference>
<dbReference type="GO" id="GO:0005634">
    <property type="term" value="C:nucleus"/>
    <property type="evidence" value="ECO:0007669"/>
    <property type="project" value="UniProtKB-SubCell"/>
</dbReference>
<keyword evidence="3" id="KW-0539">Nucleus</keyword>
<evidence type="ECO:0000256" key="4">
    <source>
        <dbReference type="SAM" id="MobiDB-lite"/>
    </source>
</evidence>
<evidence type="ECO:0000256" key="3">
    <source>
        <dbReference type="ARBA" id="ARBA00023242"/>
    </source>
</evidence>
<dbReference type="CDD" id="cd12148">
    <property type="entry name" value="fungal_TF_MHR"/>
    <property type="match status" value="1"/>
</dbReference>
<evidence type="ECO:0000256" key="1">
    <source>
        <dbReference type="ARBA" id="ARBA00004123"/>
    </source>
</evidence>